<keyword evidence="7" id="KW-0539">Nucleus</keyword>
<evidence type="ECO:0000256" key="5">
    <source>
        <dbReference type="ARBA" id="ARBA00022723"/>
    </source>
</evidence>
<dbReference type="Proteomes" id="UP000265000">
    <property type="component" value="Unplaced"/>
</dbReference>
<evidence type="ECO:0000256" key="8">
    <source>
        <dbReference type="SAM" id="MobiDB-lite"/>
    </source>
</evidence>
<dbReference type="PANTHER" id="PTHR22930">
    <property type="match status" value="1"/>
</dbReference>
<feature type="region of interest" description="Disordered" evidence="8">
    <location>
        <begin position="332"/>
        <end position="356"/>
    </location>
</feature>
<evidence type="ECO:0000256" key="4">
    <source>
        <dbReference type="ARBA" id="ARBA00022722"/>
    </source>
</evidence>
<proteinExistence type="inferred from homology"/>
<keyword evidence="5" id="KW-0479">Metal-binding</keyword>
<keyword evidence="6" id="KW-0378">Hydrolase</keyword>
<evidence type="ECO:0000256" key="3">
    <source>
        <dbReference type="ARBA" id="ARBA00006958"/>
    </source>
</evidence>
<accession>A0A3Q2NUA5</accession>
<dbReference type="STRING" id="8078.ENSFHEP00000022842"/>
<dbReference type="GeneTree" id="ENSGT00940000164797"/>
<dbReference type="Ensembl" id="ENSFHET00000011866.1">
    <property type="protein sequence ID" value="ENSFHEP00000022842.1"/>
    <property type="gene ID" value="ENSFHEG00000003455.1"/>
</dbReference>
<keyword evidence="4" id="KW-0540">Nuclease</keyword>
<sequence>MDSTVVAACVSVVRSNHQIIRRKARLRRLMILCSQDYTPIYATPKIRVPLMERYLDPNQDLRPDYMLSRTSLEALMDLLRREKTHGWGQEVEVLMAIYWLAHGLSYRVVSRAFDMPSSTVCDIVHRVCDAILTLLESVIRFPRPAECAEVGRGFQHLAGSPAFSRCVGAIDGCHIRIKAPFPGTASEYLNRKLFHSILLQAICDSTGKFLDVFVGYPGSVHDTTVLKNSPVFVGAIYPHPGYFIVGDGGYPCTSAPITLLTPYRESSRGPVEARFNIHHAKARVIIKKAFSMMKTRWKGIFFKALELSTTFAPKVVAVCAVLHNLAVTNGDDLDPAEGDPLPPPDPQPPELDDEEGGCILRDGLAAQVSAARQCSPCLQDHDYN</sequence>
<dbReference type="OrthoDB" id="8962680at2759"/>
<dbReference type="InterPro" id="IPR045249">
    <property type="entry name" value="HARBI1-like"/>
</dbReference>
<dbReference type="PANTHER" id="PTHR22930:SF206">
    <property type="entry name" value="NUCLEASE HARBI1"/>
    <property type="match status" value="1"/>
</dbReference>
<dbReference type="Ensembl" id="ENSFHET00000011876.1">
    <property type="protein sequence ID" value="ENSFHEP00000002645.1"/>
    <property type="gene ID" value="ENSFHEG00000003455.1"/>
</dbReference>
<dbReference type="GO" id="GO:0046872">
    <property type="term" value="F:metal ion binding"/>
    <property type="evidence" value="ECO:0007669"/>
    <property type="project" value="UniProtKB-KW"/>
</dbReference>
<evidence type="ECO:0000256" key="1">
    <source>
        <dbReference type="ARBA" id="ARBA00001968"/>
    </source>
</evidence>
<evidence type="ECO:0000259" key="9">
    <source>
        <dbReference type="Pfam" id="PF13359"/>
    </source>
</evidence>
<evidence type="ECO:0000313" key="11">
    <source>
        <dbReference type="Proteomes" id="UP000265000"/>
    </source>
</evidence>
<dbReference type="InterPro" id="IPR027806">
    <property type="entry name" value="HARBI1_dom"/>
</dbReference>
<comment type="subcellular location">
    <subcellularLocation>
        <location evidence="2">Nucleus</location>
    </subcellularLocation>
</comment>
<name>A0A3Q2NUA5_FUNHE</name>
<evidence type="ECO:0000256" key="2">
    <source>
        <dbReference type="ARBA" id="ARBA00004123"/>
    </source>
</evidence>
<protein>
    <submittedName>
        <fullName evidence="10">Putative nuclease HARBI1</fullName>
    </submittedName>
</protein>
<feature type="compositionally biased region" description="Pro residues" evidence="8">
    <location>
        <begin position="340"/>
        <end position="349"/>
    </location>
</feature>
<dbReference type="Pfam" id="PF13359">
    <property type="entry name" value="DDE_Tnp_4"/>
    <property type="match status" value="1"/>
</dbReference>
<evidence type="ECO:0000256" key="6">
    <source>
        <dbReference type="ARBA" id="ARBA00022801"/>
    </source>
</evidence>
<organism evidence="10 11">
    <name type="scientific">Fundulus heteroclitus</name>
    <name type="common">Killifish</name>
    <name type="synonym">Mummichog</name>
    <dbReference type="NCBI Taxonomy" id="8078"/>
    <lineage>
        <taxon>Eukaryota</taxon>
        <taxon>Metazoa</taxon>
        <taxon>Chordata</taxon>
        <taxon>Craniata</taxon>
        <taxon>Vertebrata</taxon>
        <taxon>Euteleostomi</taxon>
        <taxon>Actinopterygii</taxon>
        <taxon>Neopterygii</taxon>
        <taxon>Teleostei</taxon>
        <taxon>Neoteleostei</taxon>
        <taxon>Acanthomorphata</taxon>
        <taxon>Ovalentaria</taxon>
        <taxon>Atherinomorphae</taxon>
        <taxon>Cyprinodontiformes</taxon>
        <taxon>Fundulidae</taxon>
        <taxon>Fundulus</taxon>
    </lineage>
</organism>
<evidence type="ECO:0000256" key="7">
    <source>
        <dbReference type="ARBA" id="ARBA00023242"/>
    </source>
</evidence>
<feature type="domain" description="DDE Tnp4" evidence="9">
    <location>
        <begin position="170"/>
        <end position="324"/>
    </location>
</feature>
<dbReference type="GO" id="GO:0016787">
    <property type="term" value="F:hydrolase activity"/>
    <property type="evidence" value="ECO:0007669"/>
    <property type="project" value="UniProtKB-KW"/>
</dbReference>
<comment type="similarity">
    <text evidence="3">Belongs to the HARBI1 family.</text>
</comment>
<dbReference type="GO" id="GO:0005634">
    <property type="term" value="C:nucleus"/>
    <property type="evidence" value="ECO:0007669"/>
    <property type="project" value="UniProtKB-SubCell"/>
</dbReference>
<comment type="cofactor">
    <cofactor evidence="1">
        <name>a divalent metal cation</name>
        <dbReference type="ChEBI" id="CHEBI:60240"/>
    </cofactor>
</comment>
<dbReference type="AlphaFoldDB" id="A0A3Q2NUA5"/>
<dbReference type="GeneID" id="105926121"/>
<reference evidence="10" key="1">
    <citation type="submission" date="2025-05" db="UniProtKB">
        <authorList>
            <consortium name="Ensembl"/>
        </authorList>
    </citation>
    <scope>IDENTIFICATION</scope>
</reference>
<evidence type="ECO:0000313" key="10">
    <source>
        <dbReference type="Ensembl" id="ENSFHEP00000002645.1"/>
    </source>
</evidence>
<keyword evidence="11" id="KW-1185">Reference proteome</keyword>
<dbReference type="GO" id="GO:0004518">
    <property type="term" value="F:nuclease activity"/>
    <property type="evidence" value="ECO:0007669"/>
    <property type="project" value="UniProtKB-KW"/>
</dbReference>